<dbReference type="AlphaFoldDB" id="A0A4C1V073"/>
<evidence type="ECO:0000313" key="3">
    <source>
        <dbReference type="Proteomes" id="UP000299102"/>
    </source>
</evidence>
<gene>
    <name evidence="2" type="ORF">EVAR_84102_1</name>
</gene>
<reference evidence="2 3" key="1">
    <citation type="journal article" date="2019" name="Commun. Biol.">
        <title>The bagworm genome reveals a unique fibroin gene that provides high tensile strength.</title>
        <authorList>
            <person name="Kono N."/>
            <person name="Nakamura H."/>
            <person name="Ohtoshi R."/>
            <person name="Tomita M."/>
            <person name="Numata K."/>
            <person name="Arakawa K."/>
        </authorList>
    </citation>
    <scope>NUCLEOTIDE SEQUENCE [LARGE SCALE GENOMIC DNA]</scope>
</reference>
<dbReference type="Proteomes" id="UP000299102">
    <property type="component" value="Unassembled WGS sequence"/>
</dbReference>
<keyword evidence="3" id="KW-1185">Reference proteome</keyword>
<organism evidence="2 3">
    <name type="scientific">Eumeta variegata</name>
    <name type="common">Bagworm moth</name>
    <name type="synonym">Eumeta japonica</name>
    <dbReference type="NCBI Taxonomy" id="151549"/>
    <lineage>
        <taxon>Eukaryota</taxon>
        <taxon>Metazoa</taxon>
        <taxon>Ecdysozoa</taxon>
        <taxon>Arthropoda</taxon>
        <taxon>Hexapoda</taxon>
        <taxon>Insecta</taxon>
        <taxon>Pterygota</taxon>
        <taxon>Neoptera</taxon>
        <taxon>Endopterygota</taxon>
        <taxon>Lepidoptera</taxon>
        <taxon>Glossata</taxon>
        <taxon>Ditrysia</taxon>
        <taxon>Tineoidea</taxon>
        <taxon>Psychidae</taxon>
        <taxon>Oiketicinae</taxon>
        <taxon>Eumeta</taxon>
    </lineage>
</organism>
<feature type="region of interest" description="Disordered" evidence="1">
    <location>
        <begin position="55"/>
        <end position="99"/>
    </location>
</feature>
<protein>
    <submittedName>
        <fullName evidence="2">Uncharacterized protein</fullName>
    </submittedName>
</protein>
<sequence>MPHLHSDVLLQAPARVQAVICGEAAGRVQNSNDANFPALFFLNVRIVSGGSAMQSVGTAPAAPAAPAAPPPPAAGGRTCAIHGGRLQPSSPGCKASIGW</sequence>
<name>A0A4C1V073_EUMVA</name>
<comment type="caution">
    <text evidence="2">The sequence shown here is derived from an EMBL/GenBank/DDBJ whole genome shotgun (WGS) entry which is preliminary data.</text>
</comment>
<dbReference type="EMBL" id="BGZK01000249">
    <property type="protein sequence ID" value="GBP31656.1"/>
    <property type="molecule type" value="Genomic_DNA"/>
</dbReference>
<proteinExistence type="predicted"/>
<evidence type="ECO:0000256" key="1">
    <source>
        <dbReference type="SAM" id="MobiDB-lite"/>
    </source>
</evidence>
<evidence type="ECO:0000313" key="2">
    <source>
        <dbReference type="EMBL" id="GBP31656.1"/>
    </source>
</evidence>
<accession>A0A4C1V073</accession>